<reference evidence="9" key="1">
    <citation type="journal article" date="2019" name="Int. J. Syst. Evol. Microbiol.">
        <title>The Global Catalogue of Microorganisms (GCM) 10K type strain sequencing project: providing services to taxonomists for standard genome sequencing and annotation.</title>
        <authorList>
            <consortium name="The Broad Institute Genomics Platform"/>
            <consortium name="The Broad Institute Genome Sequencing Center for Infectious Disease"/>
            <person name="Wu L."/>
            <person name="Ma J."/>
        </authorList>
    </citation>
    <scope>NUCLEOTIDE SEQUENCE [LARGE SCALE GENOMIC DNA]</scope>
    <source>
        <strain evidence="9">JCM 18537</strain>
    </source>
</reference>
<evidence type="ECO:0000256" key="2">
    <source>
        <dbReference type="ARBA" id="ARBA00013194"/>
    </source>
</evidence>
<dbReference type="Proteomes" id="UP001501645">
    <property type="component" value="Unassembled WGS sequence"/>
</dbReference>
<keyword evidence="3 5" id="KW-0697">Rotamase</keyword>
<evidence type="ECO:0000313" key="8">
    <source>
        <dbReference type="EMBL" id="GAA4766507.1"/>
    </source>
</evidence>
<dbReference type="PROSITE" id="PS50059">
    <property type="entry name" value="FKBP_PPIASE"/>
    <property type="match status" value="1"/>
</dbReference>
<evidence type="ECO:0000256" key="5">
    <source>
        <dbReference type="PROSITE-ProRule" id="PRU00277"/>
    </source>
</evidence>
<keyword evidence="4 5" id="KW-0413">Isomerase</keyword>
<dbReference type="EC" id="5.2.1.8" evidence="2 5"/>
<keyword evidence="9" id="KW-1185">Reference proteome</keyword>
<evidence type="ECO:0000256" key="6">
    <source>
        <dbReference type="SAM" id="SignalP"/>
    </source>
</evidence>
<organism evidence="8 9">
    <name type="scientific">Microbacterium gilvum</name>
    <dbReference type="NCBI Taxonomy" id="1336204"/>
    <lineage>
        <taxon>Bacteria</taxon>
        <taxon>Bacillati</taxon>
        <taxon>Actinomycetota</taxon>
        <taxon>Actinomycetes</taxon>
        <taxon>Micrococcales</taxon>
        <taxon>Microbacteriaceae</taxon>
        <taxon>Microbacterium</taxon>
    </lineage>
</organism>
<sequence length="330" mass="33866">MPRLMPVRKTPAILSVLALSTLALAGCTVGGADAASCDRAAGADASLADLIQVTGEVDAVPSVDMYTPLEVPSDAYVDVEEGDGEVITSLDQAGVLDMTLFDGETGEQLIGTAYSGDTSGAAALSQWLQQFPGLESALQCASEGSRIVAALGADGVTEEARTGYGFSEDGTIVAVVDVRKVYPEAASGTLQYNDGFGLPSVVRDVDGRPGIVVPDTAAPDDLVVQTLIEGDGEELTIDDTPMVQYTGVLWDEKTVFDSSWENGSPVALTLDGGVIEGFSQGLVGQKVGSQVMIVIPSDLGYGDEGQGTIPGGATLVFVVDILGVEDAPAQ</sequence>
<dbReference type="SUPFAM" id="SSF54534">
    <property type="entry name" value="FKBP-like"/>
    <property type="match status" value="1"/>
</dbReference>
<feature type="domain" description="PPIase FKBP-type" evidence="7">
    <location>
        <begin position="238"/>
        <end position="325"/>
    </location>
</feature>
<evidence type="ECO:0000256" key="1">
    <source>
        <dbReference type="ARBA" id="ARBA00000971"/>
    </source>
</evidence>
<name>A0ABP8ZUF7_9MICO</name>
<dbReference type="PANTHER" id="PTHR45779">
    <property type="entry name" value="PEPTIDYLPROLYL ISOMERASE"/>
    <property type="match status" value="1"/>
</dbReference>
<gene>
    <name evidence="8" type="ORF">GCM10023351_07220</name>
</gene>
<dbReference type="Gene3D" id="3.10.50.40">
    <property type="match status" value="1"/>
</dbReference>
<accession>A0ABP8ZUF7</accession>
<dbReference type="GO" id="GO:0016853">
    <property type="term" value="F:isomerase activity"/>
    <property type="evidence" value="ECO:0007669"/>
    <property type="project" value="UniProtKB-KW"/>
</dbReference>
<dbReference type="EMBL" id="BAABKO010000001">
    <property type="protein sequence ID" value="GAA4766507.1"/>
    <property type="molecule type" value="Genomic_DNA"/>
</dbReference>
<dbReference type="InterPro" id="IPR044609">
    <property type="entry name" value="FKBP2/11"/>
</dbReference>
<protein>
    <recommendedName>
        <fullName evidence="2 5">peptidylprolyl isomerase</fullName>
        <ecNumber evidence="2 5">5.2.1.8</ecNumber>
    </recommendedName>
</protein>
<feature type="chain" id="PRO_5046417433" description="peptidylprolyl isomerase" evidence="6">
    <location>
        <begin position="26"/>
        <end position="330"/>
    </location>
</feature>
<proteinExistence type="predicted"/>
<dbReference type="PROSITE" id="PS51257">
    <property type="entry name" value="PROKAR_LIPOPROTEIN"/>
    <property type="match status" value="1"/>
</dbReference>
<dbReference type="InterPro" id="IPR046357">
    <property type="entry name" value="PPIase_dom_sf"/>
</dbReference>
<evidence type="ECO:0000256" key="4">
    <source>
        <dbReference type="ARBA" id="ARBA00023235"/>
    </source>
</evidence>
<dbReference type="PANTHER" id="PTHR45779:SF7">
    <property type="entry name" value="PEPTIDYLPROLYL ISOMERASE"/>
    <property type="match status" value="1"/>
</dbReference>
<dbReference type="Pfam" id="PF00254">
    <property type="entry name" value="FKBP_C"/>
    <property type="match status" value="1"/>
</dbReference>
<dbReference type="InterPro" id="IPR001179">
    <property type="entry name" value="PPIase_FKBP_dom"/>
</dbReference>
<comment type="catalytic activity">
    <reaction evidence="1 5">
        <text>[protein]-peptidylproline (omega=180) = [protein]-peptidylproline (omega=0)</text>
        <dbReference type="Rhea" id="RHEA:16237"/>
        <dbReference type="Rhea" id="RHEA-COMP:10747"/>
        <dbReference type="Rhea" id="RHEA-COMP:10748"/>
        <dbReference type="ChEBI" id="CHEBI:83833"/>
        <dbReference type="ChEBI" id="CHEBI:83834"/>
        <dbReference type="EC" id="5.2.1.8"/>
    </reaction>
</comment>
<feature type="signal peptide" evidence="6">
    <location>
        <begin position="1"/>
        <end position="25"/>
    </location>
</feature>
<evidence type="ECO:0000313" key="9">
    <source>
        <dbReference type="Proteomes" id="UP001501645"/>
    </source>
</evidence>
<keyword evidence="6" id="KW-0732">Signal</keyword>
<comment type="caution">
    <text evidence="8">The sequence shown here is derived from an EMBL/GenBank/DDBJ whole genome shotgun (WGS) entry which is preliminary data.</text>
</comment>
<evidence type="ECO:0000256" key="3">
    <source>
        <dbReference type="ARBA" id="ARBA00023110"/>
    </source>
</evidence>
<evidence type="ECO:0000259" key="7">
    <source>
        <dbReference type="PROSITE" id="PS50059"/>
    </source>
</evidence>